<keyword evidence="2 5" id="KW-0378">Hydrolase</keyword>
<feature type="domain" description="UvrD-like helicase ATP-binding" evidence="6">
    <location>
        <begin position="195"/>
        <end position="665"/>
    </location>
</feature>
<dbReference type="GO" id="GO:0003677">
    <property type="term" value="F:DNA binding"/>
    <property type="evidence" value="ECO:0007669"/>
    <property type="project" value="InterPro"/>
</dbReference>
<evidence type="ECO:0000256" key="2">
    <source>
        <dbReference type="ARBA" id="ARBA00022801"/>
    </source>
</evidence>
<dbReference type="GO" id="GO:0043138">
    <property type="term" value="F:3'-5' DNA helicase activity"/>
    <property type="evidence" value="ECO:0007669"/>
    <property type="project" value="UniProtKB-EC"/>
</dbReference>
<dbReference type="AlphaFoldDB" id="A0A2N8ZAV2"/>
<keyword evidence="8" id="KW-1185">Reference proteome</keyword>
<organism evidence="7 8">
    <name type="scientific">Vibrio tapetis subsp. tapetis</name>
    <dbReference type="NCBI Taxonomy" id="1671868"/>
    <lineage>
        <taxon>Bacteria</taxon>
        <taxon>Pseudomonadati</taxon>
        <taxon>Pseudomonadota</taxon>
        <taxon>Gammaproteobacteria</taxon>
        <taxon>Vibrionales</taxon>
        <taxon>Vibrionaceae</taxon>
        <taxon>Vibrio</taxon>
    </lineage>
</organism>
<dbReference type="Gene3D" id="3.40.50.300">
    <property type="entry name" value="P-loop containing nucleotide triphosphate hydrolases"/>
    <property type="match status" value="3"/>
</dbReference>
<dbReference type="GO" id="GO:0005524">
    <property type="term" value="F:ATP binding"/>
    <property type="evidence" value="ECO:0007669"/>
    <property type="project" value="UniProtKB-UniRule"/>
</dbReference>
<reference evidence="7 8" key="1">
    <citation type="submission" date="2017-10" db="EMBL/GenBank/DDBJ databases">
        <authorList>
            <person name="Banno H."/>
            <person name="Chua N.-H."/>
        </authorList>
    </citation>
    <scope>NUCLEOTIDE SEQUENCE [LARGE SCALE GENOMIC DNA]</scope>
    <source>
        <strain evidence="7">Vibrio tapetis CECT4600</strain>
    </source>
</reference>
<dbReference type="InterPro" id="IPR027417">
    <property type="entry name" value="P-loop_NTPase"/>
</dbReference>
<keyword evidence="4 5" id="KW-0067">ATP-binding</keyword>
<evidence type="ECO:0000256" key="5">
    <source>
        <dbReference type="PROSITE-ProRule" id="PRU00560"/>
    </source>
</evidence>
<evidence type="ECO:0000256" key="3">
    <source>
        <dbReference type="ARBA" id="ARBA00022806"/>
    </source>
</evidence>
<proteinExistence type="predicted"/>
<evidence type="ECO:0000313" key="8">
    <source>
        <dbReference type="Proteomes" id="UP000235828"/>
    </source>
</evidence>
<dbReference type="PANTHER" id="PTHR11070:SF63">
    <property type="entry name" value="DNA HELICASE IV"/>
    <property type="match status" value="1"/>
</dbReference>
<dbReference type="InterPro" id="IPR014016">
    <property type="entry name" value="UvrD-like_ATP-bd"/>
</dbReference>
<keyword evidence="3 5" id="KW-0347">Helicase</keyword>
<dbReference type="GO" id="GO:0005829">
    <property type="term" value="C:cytosol"/>
    <property type="evidence" value="ECO:0007669"/>
    <property type="project" value="TreeGrafter"/>
</dbReference>
<dbReference type="GO" id="GO:0000725">
    <property type="term" value="P:recombinational repair"/>
    <property type="evidence" value="ECO:0007669"/>
    <property type="project" value="TreeGrafter"/>
</dbReference>
<evidence type="ECO:0000259" key="6">
    <source>
        <dbReference type="PROSITE" id="PS51198"/>
    </source>
</evidence>
<feature type="binding site" evidence="5">
    <location>
        <begin position="216"/>
        <end position="223"/>
    </location>
    <ligand>
        <name>ATP</name>
        <dbReference type="ChEBI" id="CHEBI:30616"/>
    </ligand>
</feature>
<evidence type="ECO:0000313" key="7">
    <source>
        <dbReference type="EMBL" id="SON49028.1"/>
    </source>
</evidence>
<evidence type="ECO:0000256" key="4">
    <source>
        <dbReference type="ARBA" id="ARBA00022840"/>
    </source>
</evidence>
<dbReference type="SUPFAM" id="SSF52540">
    <property type="entry name" value="P-loop containing nucleoside triphosphate hydrolases"/>
    <property type="match status" value="1"/>
</dbReference>
<protein>
    <submittedName>
        <fullName evidence="7">UvrD/REP helicase</fullName>
    </submittedName>
</protein>
<dbReference type="GO" id="GO:0016887">
    <property type="term" value="F:ATP hydrolysis activity"/>
    <property type="evidence" value="ECO:0007669"/>
    <property type="project" value="RHEA"/>
</dbReference>
<dbReference type="InterPro" id="IPR000212">
    <property type="entry name" value="DNA_helicase_UvrD/REP"/>
</dbReference>
<dbReference type="EMBL" id="LT960611">
    <property type="protein sequence ID" value="SON49028.1"/>
    <property type="molecule type" value="Genomic_DNA"/>
</dbReference>
<dbReference type="OrthoDB" id="5298826at2"/>
<name>A0A2N8ZAV2_9VIBR</name>
<dbReference type="Pfam" id="PF00580">
    <property type="entry name" value="UvrD-helicase"/>
    <property type="match status" value="2"/>
</dbReference>
<dbReference type="Gene3D" id="3.40.91.30">
    <property type="match status" value="1"/>
</dbReference>
<gene>
    <name evidence="7" type="ORF">VTAP4600_A1049</name>
</gene>
<keyword evidence="1 5" id="KW-0547">Nucleotide-binding</keyword>
<accession>A0A2N8ZAV2</accession>
<dbReference type="PANTHER" id="PTHR11070">
    <property type="entry name" value="UVRD / RECB / PCRA DNA HELICASE FAMILY MEMBER"/>
    <property type="match status" value="1"/>
</dbReference>
<dbReference type="Proteomes" id="UP000235828">
    <property type="component" value="Chromosome A"/>
</dbReference>
<dbReference type="RefSeq" id="WP_102521763.1">
    <property type="nucleotide sequence ID" value="NZ_LT960611.1"/>
</dbReference>
<dbReference type="PROSITE" id="PS51198">
    <property type="entry name" value="UVRD_HELICASE_ATP_BIND"/>
    <property type="match status" value="1"/>
</dbReference>
<dbReference type="KEGG" id="vta:A1049"/>
<evidence type="ECO:0000256" key="1">
    <source>
        <dbReference type="ARBA" id="ARBA00022741"/>
    </source>
</evidence>
<sequence>MHLSTHPAVNLWNKLWKKNQSAVLSPISIRLENSSQTLELPLDSLVNISIEKGLFFYRLVVETEDNSVVVLKGYRQSDLMDFTQKTIDSLLLLIASSDRWLVYQDSLAKLYARSCYLSSYEWIPIALVYQLVCKLQNLGISPDQLTNPLHRSVYEEAQSLSSESVTELGRNLHNEQVTPLLVSKYKRFFDEVEKKPLTDKQRIACVTNDDHNLVIAGAGTGKTATLVGKAGYLIQAKIAKAENILMLAFGNKAAAEMNERIKDRIPANADHLRASTFHALGNDILARHHGFKRSITSFTEQPHQFTKFIDETLSDLAEQDPLFKSALVNYFSILSTPGKSDLDFDSIEEYNEFLSSCRLITLNNEWVKSVGELRVANYLALSGIKYEYEYEYEADYKFNTRSVDRRQYQPDFYLPDVDLYIEYLGLDENNNTAAYIDRDEYLASLEWKRELHESKGTRMLELYTYQLQKGQLQSSLEAALNEYEVLTQPVEVDALFKQLKEQNESQWQGFIDLLQRFLGLYKEGQFDSNTVRNEYRGGGYDIERTEAFLRIFEPILTVYQEHLANTECIDFSDMISEATDIIEKGRFHHSYTHVLVDEFQDISGGRYKLLKALLASKPNIRLFAVGDDWQSIYRFNGADLALFTEFSAVFHPATAVTLDKTFRFNDKIHEVSSRFVMTNPAQIQKEISTHAILDAPAVRLVDVKKDMENLKSISSVKERKNRAYVVSLQRALATLNRSADRKGEVASVLIIGHFRQENTSQLKGINLEKFLYTNLDINFVTAHASKGLEADYVILFGVDTGVFPSTRENDELIDLVLPNKESFIHGEERRLFYVALTRAKHFVYVLFDGDKSSPFLSEMAKFGLQFVDNKLAPQLAKWNCSQCKTGELRPLTTRYNKTLYKCSHSPACDTLVNSCKHCNSPLETHAEGFRRCRGCGEMEIGCLRCGIGTMVARCENDPNRETFYGCNRFRRGADDSCGENIKIGAYEERMNRARRHVDVVQR</sequence>